<dbReference type="EMBL" id="JRXF01000006">
    <property type="protein sequence ID" value="KOC94349.1"/>
    <property type="molecule type" value="Genomic_DNA"/>
</dbReference>
<dbReference type="RefSeq" id="WP_052899296.1">
    <property type="nucleotide sequence ID" value="NZ_JRXE01000013.1"/>
</dbReference>
<organism evidence="2 3">
    <name type="scientific">Winslowiella iniecta</name>
    <dbReference type="NCBI Taxonomy" id="1560201"/>
    <lineage>
        <taxon>Bacteria</taxon>
        <taxon>Pseudomonadati</taxon>
        <taxon>Pseudomonadota</taxon>
        <taxon>Gammaproteobacteria</taxon>
        <taxon>Enterobacterales</taxon>
        <taxon>Erwiniaceae</taxon>
        <taxon>Winslowiella</taxon>
    </lineage>
</organism>
<dbReference type="STRING" id="1560201.NG42_10720"/>
<keyword evidence="4" id="KW-1185">Reference proteome</keyword>
<dbReference type="EMBL" id="JRXE01000013">
    <property type="protein sequence ID" value="KOC89945.1"/>
    <property type="molecule type" value="Genomic_DNA"/>
</dbReference>
<name>A0A0L7TG73_9GAMM</name>
<dbReference type="PATRIC" id="fig|1560201.3.peg.2281"/>
<evidence type="ECO:0000313" key="3">
    <source>
        <dbReference type="Proteomes" id="UP000036851"/>
    </source>
</evidence>
<dbReference type="Proteomes" id="UP000036851">
    <property type="component" value="Unassembled WGS sequence"/>
</dbReference>
<reference evidence="3 4" key="1">
    <citation type="journal article" date="2015" name="Int. J. Syst. Evol. Microbiol.">
        <title>Erwinia iniecta sp. nov., isolated from Russian wheat aphids (Diuraphis noxia).</title>
        <authorList>
            <person name="Campillo T."/>
            <person name="Luna E."/>
            <person name="Portier P."/>
            <person name="Fischer-Le Saux M."/>
            <person name="Lapitan N."/>
            <person name="Tisserat N.A."/>
            <person name="Leach J.E."/>
        </authorList>
    </citation>
    <scope>NUCLEOTIDE SEQUENCE [LARGE SCALE GENOMIC DNA]</scope>
    <source>
        <strain evidence="1 4">B120</strain>
        <strain evidence="2 3">B149</strain>
    </source>
</reference>
<evidence type="ECO:0000313" key="2">
    <source>
        <dbReference type="EMBL" id="KOC94349.1"/>
    </source>
</evidence>
<accession>A0A0L7TG73</accession>
<evidence type="ECO:0000313" key="4">
    <source>
        <dbReference type="Proteomes" id="UP000037088"/>
    </source>
</evidence>
<proteinExistence type="predicted"/>
<evidence type="ECO:0000313" key="1">
    <source>
        <dbReference type="EMBL" id="KOC89945.1"/>
    </source>
</evidence>
<dbReference type="OrthoDB" id="5889969at2"/>
<sequence>MRKLIPFNYLQDEVDPLLLNQTLLQNIPKIEPQLIGDLAWYSQDARFVPDSLKIISIDPLESLRYKMCYQFAWNIFNACLDIDANQTVTESVNFQIIPGFLAFDLIDNPYPSTADEL</sequence>
<dbReference type="AlphaFoldDB" id="A0A0L7TG73"/>
<protein>
    <submittedName>
        <fullName evidence="2">Uncharacterized protein</fullName>
    </submittedName>
</protein>
<comment type="caution">
    <text evidence="2">The sequence shown here is derived from an EMBL/GenBank/DDBJ whole genome shotgun (WGS) entry which is preliminary data.</text>
</comment>
<dbReference type="Proteomes" id="UP000037088">
    <property type="component" value="Unassembled WGS sequence"/>
</dbReference>
<gene>
    <name evidence="1" type="ORF">NG42_10720</name>
    <name evidence="2" type="ORF">NG43_05370</name>
</gene>